<evidence type="ECO:0000313" key="2">
    <source>
        <dbReference type="EMBL" id="PWR07474.1"/>
    </source>
</evidence>
<dbReference type="EMBL" id="QGKS01000476">
    <property type="protein sequence ID" value="PWR07474.1"/>
    <property type="molecule type" value="Genomic_DNA"/>
</dbReference>
<sequence length="103" mass="10998">MAAPMGWAVDLVVGDPAWGLGSPLLQDGRQALPLYMATTWPSSVHRHSPTASSIMARPSMAECGDRRQAAPRPRNAGGSMAVAATPTRTTAMVKLAFARIRRR</sequence>
<protein>
    <submittedName>
        <fullName evidence="2">Uncharacterized protein</fullName>
    </submittedName>
</protein>
<proteinExistence type="predicted"/>
<accession>A0A317CZ36</accession>
<reference evidence="2 3" key="1">
    <citation type="submission" date="2018-05" db="EMBL/GenBank/DDBJ databases">
        <title>Micromonosporas from Atacama Desert.</title>
        <authorList>
            <person name="Carro L."/>
            <person name="Golinska P."/>
            <person name="Klenk H.-P."/>
            <person name="Goodfellow M."/>
        </authorList>
    </citation>
    <scope>NUCLEOTIDE SEQUENCE [LARGE SCALE GENOMIC DNA]</scope>
    <source>
        <strain evidence="2 3">4G51</strain>
    </source>
</reference>
<comment type="caution">
    <text evidence="2">The sequence shown here is derived from an EMBL/GenBank/DDBJ whole genome shotgun (WGS) entry which is preliminary data.</text>
</comment>
<name>A0A317CZ36_9ACTN</name>
<evidence type="ECO:0000313" key="3">
    <source>
        <dbReference type="Proteomes" id="UP000246050"/>
    </source>
</evidence>
<feature type="region of interest" description="Disordered" evidence="1">
    <location>
        <begin position="45"/>
        <end position="85"/>
    </location>
</feature>
<organism evidence="2 3">
    <name type="scientific">Micromonospora sicca</name>
    <dbReference type="NCBI Taxonomy" id="2202420"/>
    <lineage>
        <taxon>Bacteria</taxon>
        <taxon>Bacillati</taxon>
        <taxon>Actinomycetota</taxon>
        <taxon>Actinomycetes</taxon>
        <taxon>Micromonosporales</taxon>
        <taxon>Micromonosporaceae</taxon>
        <taxon>Micromonospora</taxon>
    </lineage>
</organism>
<evidence type="ECO:0000256" key="1">
    <source>
        <dbReference type="SAM" id="MobiDB-lite"/>
    </source>
</evidence>
<gene>
    <name evidence="2" type="ORF">DKT69_34740</name>
</gene>
<dbReference type="AlphaFoldDB" id="A0A317CZ36"/>
<dbReference type="Proteomes" id="UP000246050">
    <property type="component" value="Unassembled WGS sequence"/>
</dbReference>